<dbReference type="AlphaFoldDB" id="A0A2H3L2F0"/>
<keyword evidence="4 9" id="KW-0288">FMN</keyword>
<evidence type="ECO:0000256" key="4">
    <source>
        <dbReference type="ARBA" id="ARBA00022643"/>
    </source>
</evidence>
<dbReference type="SUPFAM" id="SSF50475">
    <property type="entry name" value="FMN-binding split barrel"/>
    <property type="match status" value="1"/>
</dbReference>
<organism evidence="12 13">
    <name type="scientific">Candidatus Chloroploca asiatica</name>
    <dbReference type="NCBI Taxonomy" id="1506545"/>
    <lineage>
        <taxon>Bacteria</taxon>
        <taxon>Bacillati</taxon>
        <taxon>Chloroflexota</taxon>
        <taxon>Chloroflexia</taxon>
        <taxon>Chloroflexales</taxon>
        <taxon>Chloroflexineae</taxon>
        <taxon>Oscillochloridaceae</taxon>
        <taxon>Candidatus Chloroploca</taxon>
    </lineage>
</organism>
<feature type="binding site" evidence="9">
    <location>
        <position position="79"/>
    </location>
    <ligand>
        <name>FMN</name>
        <dbReference type="ChEBI" id="CHEBI:58210"/>
    </ligand>
</feature>
<evidence type="ECO:0000256" key="1">
    <source>
        <dbReference type="ARBA" id="ARBA00007301"/>
    </source>
</evidence>
<dbReference type="OrthoDB" id="9780392at2"/>
<dbReference type="EMBL" id="LYXE01000089">
    <property type="protein sequence ID" value="PDV98920.1"/>
    <property type="molecule type" value="Genomic_DNA"/>
</dbReference>
<comment type="pathway">
    <text evidence="7">Cofactor metabolism.</text>
</comment>
<dbReference type="NCBIfam" id="NF004231">
    <property type="entry name" value="PRK05679.1"/>
    <property type="match status" value="1"/>
</dbReference>
<dbReference type="InterPro" id="IPR011576">
    <property type="entry name" value="Pyridox_Oxase_N"/>
</dbReference>
<feature type="binding site" evidence="9">
    <location>
        <position position="182"/>
    </location>
    <ligand>
        <name>FMN</name>
        <dbReference type="ChEBI" id="CHEBI:58210"/>
    </ligand>
</feature>
<evidence type="ECO:0000256" key="7">
    <source>
        <dbReference type="ARBA" id="ARBA00060587"/>
    </source>
</evidence>
<dbReference type="FunFam" id="2.30.110.10:FF:000020">
    <property type="entry name" value="PNPO isoform 11"/>
    <property type="match status" value="1"/>
</dbReference>
<dbReference type="HAMAP" id="MF_01629">
    <property type="entry name" value="PdxH"/>
    <property type="match status" value="1"/>
</dbReference>
<dbReference type="NCBIfam" id="TIGR00558">
    <property type="entry name" value="pdxH"/>
    <property type="match status" value="1"/>
</dbReference>
<dbReference type="Proteomes" id="UP000220922">
    <property type="component" value="Unassembled WGS sequence"/>
</dbReference>
<accession>A0A2H3L2F0</accession>
<dbReference type="InterPro" id="IPR000659">
    <property type="entry name" value="Pyridox_Oxase"/>
</dbReference>
<comment type="cofactor">
    <cofactor evidence="9">
        <name>FMN</name>
        <dbReference type="ChEBI" id="CHEBI:58210"/>
    </cofactor>
    <text evidence="9">Binds 1 FMN per subunit.</text>
</comment>
<evidence type="ECO:0000256" key="2">
    <source>
        <dbReference type="ARBA" id="ARBA00011738"/>
    </source>
</evidence>
<dbReference type="PANTHER" id="PTHR10851">
    <property type="entry name" value="PYRIDOXINE-5-PHOSPHATE OXIDASE"/>
    <property type="match status" value="1"/>
</dbReference>
<proteinExistence type="inferred from homology"/>
<evidence type="ECO:0000256" key="8">
    <source>
        <dbReference type="NCBIfam" id="TIGR00558"/>
    </source>
</evidence>
<comment type="caution">
    <text evidence="12">The sequence shown here is derived from an EMBL/GenBank/DDBJ whole genome shotgun (WGS) entry which is preliminary data.</text>
</comment>
<dbReference type="GO" id="GO:0008615">
    <property type="term" value="P:pyridoxine biosynthetic process"/>
    <property type="evidence" value="ECO:0007669"/>
    <property type="project" value="UniProtKB-UniRule"/>
</dbReference>
<dbReference type="InterPro" id="IPR019740">
    <property type="entry name" value="Pyridox_Oxase_CS"/>
</dbReference>
<dbReference type="PANTHER" id="PTHR10851:SF0">
    <property type="entry name" value="PYRIDOXINE-5'-PHOSPHATE OXIDASE"/>
    <property type="match status" value="1"/>
</dbReference>
<evidence type="ECO:0000256" key="6">
    <source>
        <dbReference type="ARBA" id="ARBA00023096"/>
    </source>
</evidence>
<dbReference type="GO" id="GO:0004733">
    <property type="term" value="F:pyridoxamine phosphate oxidase activity"/>
    <property type="evidence" value="ECO:0007669"/>
    <property type="project" value="UniProtKB-UniRule"/>
</dbReference>
<gene>
    <name evidence="12" type="ORF">A9Q02_14400</name>
</gene>
<feature type="domain" description="Pyridoxamine 5'-phosphate oxidase N-terminal" evidence="10">
    <location>
        <begin position="30"/>
        <end position="157"/>
    </location>
</feature>
<feature type="binding site" evidence="9">
    <location>
        <position position="102"/>
    </location>
    <ligand>
        <name>FMN</name>
        <dbReference type="ChEBI" id="CHEBI:58210"/>
    </ligand>
</feature>
<keyword evidence="5" id="KW-0560">Oxidoreductase</keyword>
<sequence length="209" mass="23830">MQELRKDYTLRGLAEYEVAADPIMQFQRWFDDAIASGLREPNAMTLATVDRDGRPSARIVLMKSFDQAGFTFFTNYASRKAQALDASGLAALIFYWTDLERQIRIEGTVSRLDAAESDAYFAERPLAARLGAWASPQSQVVADRAELDARFNAVAQQFHTQDPPRPSFWGGYRVAPDRLEFWQGRPSRLHDRILYQRIAQGWQIVRLAP</sequence>
<feature type="binding site" evidence="9">
    <location>
        <position position="192"/>
    </location>
    <ligand>
        <name>FMN</name>
        <dbReference type="ChEBI" id="CHEBI:58210"/>
    </ligand>
</feature>
<feature type="domain" description="Pyridoxine 5'-phosphate oxidase dimerisation C-terminal" evidence="11">
    <location>
        <begin position="169"/>
        <end position="209"/>
    </location>
</feature>
<feature type="binding site" evidence="9">
    <location>
        <begin position="58"/>
        <end position="63"/>
    </location>
    <ligand>
        <name>FMN</name>
        <dbReference type="ChEBI" id="CHEBI:58210"/>
    </ligand>
</feature>
<keyword evidence="13" id="KW-1185">Reference proteome</keyword>
<reference evidence="12 13" key="1">
    <citation type="submission" date="2016-05" db="EMBL/GenBank/DDBJ databases">
        <authorList>
            <person name="Lavstsen T."/>
            <person name="Jespersen J.S."/>
        </authorList>
    </citation>
    <scope>NUCLEOTIDE SEQUENCE [LARGE SCALE GENOMIC DNA]</scope>
    <source>
        <strain evidence="12 13">B7-9</strain>
    </source>
</reference>
<evidence type="ECO:0000313" key="13">
    <source>
        <dbReference type="Proteomes" id="UP000220922"/>
    </source>
</evidence>
<feature type="binding site" evidence="9">
    <location>
        <position position="80"/>
    </location>
    <ligand>
        <name>FMN</name>
        <dbReference type="ChEBI" id="CHEBI:58210"/>
    </ligand>
</feature>
<keyword evidence="3" id="KW-0285">Flavoprotein</keyword>
<dbReference type="Gene3D" id="2.30.110.10">
    <property type="entry name" value="Electron Transport, Fmn-binding Protein, Chain A"/>
    <property type="match status" value="1"/>
</dbReference>
<feature type="binding site" evidence="9">
    <location>
        <begin position="137"/>
        <end position="138"/>
    </location>
    <ligand>
        <name>FMN</name>
        <dbReference type="ChEBI" id="CHEBI:58210"/>
    </ligand>
</feature>
<name>A0A2H3L2F0_9CHLR</name>
<dbReference type="Pfam" id="PF01243">
    <property type="entry name" value="PNPOx_N"/>
    <property type="match status" value="1"/>
</dbReference>
<evidence type="ECO:0000259" key="11">
    <source>
        <dbReference type="Pfam" id="PF10590"/>
    </source>
</evidence>
<protein>
    <recommendedName>
        <fullName evidence="8">Pyridoxamine 5'-phosphate oxidase</fullName>
        <ecNumber evidence="8">1.4.3.5</ecNumber>
    </recommendedName>
</protein>
<dbReference type="InterPro" id="IPR012349">
    <property type="entry name" value="Split_barrel_FMN-bd"/>
</dbReference>
<dbReference type="PIRSF" id="PIRSF000190">
    <property type="entry name" value="Pyd_amn-ph_oxd"/>
    <property type="match status" value="1"/>
</dbReference>
<comment type="subunit">
    <text evidence="2">Homodimer.</text>
</comment>
<dbReference type="GO" id="GO:0010181">
    <property type="term" value="F:FMN binding"/>
    <property type="evidence" value="ECO:0007669"/>
    <property type="project" value="UniProtKB-UniRule"/>
</dbReference>
<comment type="similarity">
    <text evidence="1">Belongs to the pyridoxamine 5'-phosphate oxidase family.</text>
</comment>
<evidence type="ECO:0000256" key="5">
    <source>
        <dbReference type="ARBA" id="ARBA00023002"/>
    </source>
</evidence>
<dbReference type="PROSITE" id="PS01064">
    <property type="entry name" value="PYRIDOX_OXIDASE"/>
    <property type="match status" value="1"/>
</dbReference>
<dbReference type="EC" id="1.4.3.5" evidence="8"/>
<evidence type="ECO:0000256" key="3">
    <source>
        <dbReference type="ARBA" id="ARBA00022630"/>
    </source>
</evidence>
<dbReference type="Pfam" id="PF10590">
    <property type="entry name" value="PNP_phzG_C"/>
    <property type="match status" value="1"/>
</dbReference>
<keyword evidence="6" id="KW-0664">Pyridoxine biosynthesis</keyword>
<feature type="binding site" evidence="9">
    <location>
        <begin position="73"/>
        <end position="74"/>
    </location>
    <ligand>
        <name>FMN</name>
        <dbReference type="ChEBI" id="CHEBI:58210"/>
    </ligand>
</feature>
<evidence type="ECO:0000256" key="9">
    <source>
        <dbReference type="PIRSR" id="PIRSR000190-2"/>
    </source>
</evidence>
<evidence type="ECO:0000259" key="10">
    <source>
        <dbReference type="Pfam" id="PF01243"/>
    </source>
</evidence>
<dbReference type="RefSeq" id="WP_097652933.1">
    <property type="nucleotide sequence ID" value="NZ_LYXE01000089.1"/>
</dbReference>
<dbReference type="InterPro" id="IPR019576">
    <property type="entry name" value="Pyridoxamine_oxidase_dimer_C"/>
</dbReference>
<evidence type="ECO:0000313" key="12">
    <source>
        <dbReference type="EMBL" id="PDV98920.1"/>
    </source>
</evidence>